<dbReference type="OrthoDB" id="1954331at2"/>
<gene>
    <name evidence="1" type="ORF">CLMAG_07220</name>
</gene>
<dbReference type="AlphaFoldDB" id="A0A162U9I1"/>
<proteinExistence type="predicted"/>
<dbReference type="RefSeq" id="WP_066617992.1">
    <property type="nucleotide sequence ID" value="NZ_FQXL01000040.1"/>
</dbReference>
<comment type="caution">
    <text evidence="1">The sequence shown here is derived from an EMBL/GenBank/DDBJ whole genome shotgun (WGS) entry which is preliminary data.</text>
</comment>
<organism evidence="1 2">
    <name type="scientific">Clostridium magnum DSM 2767</name>
    <dbReference type="NCBI Taxonomy" id="1121326"/>
    <lineage>
        <taxon>Bacteria</taxon>
        <taxon>Bacillati</taxon>
        <taxon>Bacillota</taxon>
        <taxon>Clostridia</taxon>
        <taxon>Eubacteriales</taxon>
        <taxon>Clostridiaceae</taxon>
        <taxon>Clostridium</taxon>
    </lineage>
</organism>
<reference evidence="1 2" key="1">
    <citation type="submission" date="2016-04" db="EMBL/GenBank/DDBJ databases">
        <title>Genome sequence of Clostridium magnum DSM 2767.</title>
        <authorList>
            <person name="Poehlein A."/>
            <person name="Uhlig R."/>
            <person name="Fischer R."/>
            <person name="Bahl H."/>
            <person name="Daniel R."/>
        </authorList>
    </citation>
    <scope>NUCLEOTIDE SEQUENCE [LARGE SCALE GENOMIC DNA]</scope>
    <source>
        <strain evidence="1 2">DSM 2767</strain>
    </source>
</reference>
<accession>A0A162U9I1</accession>
<dbReference type="STRING" id="1121326.CLMAG_07220"/>
<sequence>MQEKNKIIKSNSPLYEEFALDELPDDLTYDEDCDPCTHDKEDRPPCTSVDADCCGTSPIPIRLEPCEISDTKDIKTELTCQGRLVTVRVILKCVCPNKKIAVGVLLFEGSKVRGFEVKEITTPPLPSSHPGENCEHVVVCKFCFVLPGSLCCHLKLKSKVIAHYTDFNIEQCSNICPNDLPKKCCP</sequence>
<dbReference type="Proteomes" id="UP000076603">
    <property type="component" value="Unassembled WGS sequence"/>
</dbReference>
<protein>
    <submittedName>
        <fullName evidence="1">Uncharacterized protein</fullName>
    </submittedName>
</protein>
<evidence type="ECO:0000313" key="1">
    <source>
        <dbReference type="EMBL" id="KZL93671.1"/>
    </source>
</evidence>
<keyword evidence="2" id="KW-1185">Reference proteome</keyword>
<name>A0A162U9I1_9CLOT</name>
<evidence type="ECO:0000313" key="2">
    <source>
        <dbReference type="Proteomes" id="UP000076603"/>
    </source>
</evidence>
<dbReference type="EMBL" id="LWAE01000001">
    <property type="protein sequence ID" value="KZL93671.1"/>
    <property type="molecule type" value="Genomic_DNA"/>
</dbReference>
<dbReference type="PATRIC" id="fig|1121326.3.peg.676"/>